<keyword evidence="3 8" id="KW-0812">Transmembrane</keyword>
<comment type="caution">
    <text evidence="11">The sequence shown here is derived from an EMBL/GenBank/DDBJ whole genome shotgun (WGS) entry which is preliminary data.</text>
</comment>
<feature type="domain" description="Polycystin cation channel PKD1/PKD2" evidence="9">
    <location>
        <begin position="458"/>
        <end position="674"/>
    </location>
</feature>
<dbReference type="Gene3D" id="1.10.287.70">
    <property type="match status" value="1"/>
</dbReference>
<dbReference type="GO" id="GO:0050982">
    <property type="term" value="P:detection of mechanical stimulus"/>
    <property type="evidence" value="ECO:0007669"/>
    <property type="project" value="TreeGrafter"/>
</dbReference>
<comment type="similarity">
    <text evidence="2">Belongs to the polycystin family.</text>
</comment>
<evidence type="ECO:0000256" key="8">
    <source>
        <dbReference type="SAM" id="Phobius"/>
    </source>
</evidence>
<dbReference type="PANTHER" id="PTHR10877">
    <property type="entry name" value="POLYCYSTIN FAMILY MEMBER"/>
    <property type="match status" value="1"/>
</dbReference>
<evidence type="ECO:0000256" key="5">
    <source>
        <dbReference type="ARBA" id="ARBA00023136"/>
    </source>
</evidence>
<dbReference type="EMBL" id="CALNXJ010000001">
    <property type="protein sequence ID" value="CAH3031630.1"/>
    <property type="molecule type" value="Genomic_DNA"/>
</dbReference>
<dbReference type="Pfam" id="PF20519">
    <property type="entry name" value="Polycystin_dom"/>
    <property type="match status" value="1"/>
</dbReference>
<dbReference type="AlphaFoldDB" id="A0AAU9VNP7"/>
<feature type="transmembrane region" description="Helical" evidence="8">
    <location>
        <begin position="493"/>
        <end position="511"/>
    </location>
</feature>
<keyword evidence="4 8" id="KW-1133">Transmembrane helix</keyword>
<feature type="transmembrane region" description="Helical" evidence="8">
    <location>
        <begin position="98"/>
        <end position="123"/>
    </location>
</feature>
<evidence type="ECO:0000256" key="1">
    <source>
        <dbReference type="ARBA" id="ARBA00004141"/>
    </source>
</evidence>
<evidence type="ECO:0008006" key="13">
    <source>
        <dbReference type="Google" id="ProtNLM"/>
    </source>
</evidence>
<feature type="disulfide bond" evidence="7">
    <location>
        <begin position="305"/>
        <end position="318"/>
    </location>
</feature>
<protein>
    <recommendedName>
        <fullName evidence="13">Polycystin cation channel PKD1/PKD2 domain-containing protein</fullName>
    </recommendedName>
</protein>
<dbReference type="GO" id="GO:0005262">
    <property type="term" value="F:calcium channel activity"/>
    <property type="evidence" value="ECO:0007669"/>
    <property type="project" value="TreeGrafter"/>
</dbReference>
<proteinExistence type="inferred from homology"/>
<dbReference type="PANTHER" id="PTHR10877:SF150">
    <property type="entry name" value="REJ DOMAIN-CONTAINING PROTEIN"/>
    <property type="match status" value="1"/>
</dbReference>
<feature type="non-terminal residue" evidence="11">
    <location>
        <position position="746"/>
    </location>
</feature>
<feature type="transmembrane region" description="Helical" evidence="8">
    <location>
        <begin position="213"/>
        <end position="234"/>
    </location>
</feature>
<dbReference type="InterPro" id="IPR051223">
    <property type="entry name" value="Polycystin"/>
</dbReference>
<dbReference type="PRINTS" id="PR01433">
    <property type="entry name" value="POLYCYSTIN2"/>
</dbReference>
<evidence type="ECO:0000259" key="9">
    <source>
        <dbReference type="Pfam" id="PF08016"/>
    </source>
</evidence>
<evidence type="ECO:0000313" key="11">
    <source>
        <dbReference type="EMBL" id="CAH3031630.1"/>
    </source>
</evidence>
<dbReference type="InterPro" id="IPR046791">
    <property type="entry name" value="Polycystin_dom"/>
</dbReference>
<dbReference type="GO" id="GO:0016020">
    <property type="term" value="C:membrane"/>
    <property type="evidence" value="ECO:0007669"/>
    <property type="project" value="UniProtKB-SubCell"/>
</dbReference>
<dbReference type="InterPro" id="IPR003915">
    <property type="entry name" value="PKD_2"/>
</dbReference>
<evidence type="ECO:0000256" key="4">
    <source>
        <dbReference type="ARBA" id="ARBA00022989"/>
    </source>
</evidence>
<evidence type="ECO:0000313" key="12">
    <source>
        <dbReference type="Proteomes" id="UP001159428"/>
    </source>
</evidence>
<feature type="transmembrane region" description="Helical" evidence="8">
    <location>
        <begin position="546"/>
        <end position="564"/>
    </location>
</feature>
<feature type="domain" description="Polycystin" evidence="10">
    <location>
        <begin position="254"/>
        <end position="447"/>
    </location>
</feature>
<organism evidence="11 12">
    <name type="scientific">Pocillopora meandrina</name>
    <dbReference type="NCBI Taxonomy" id="46732"/>
    <lineage>
        <taxon>Eukaryota</taxon>
        <taxon>Metazoa</taxon>
        <taxon>Cnidaria</taxon>
        <taxon>Anthozoa</taxon>
        <taxon>Hexacorallia</taxon>
        <taxon>Scleractinia</taxon>
        <taxon>Astrocoeniina</taxon>
        <taxon>Pocilloporidae</taxon>
        <taxon>Pocillopora</taxon>
    </lineage>
</organism>
<dbReference type="InterPro" id="IPR013122">
    <property type="entry name" value="PKD1_2_channel"/>
</dbReference>
<keyword evidence="6" id="KW-0325">Glycoprotein</keyword>
<evidence type="ECO:0000256" key="7">
    <source>
        <dbReference type="PIRSR" id="PIRSR603915-2"/>
    </source>
</evidence>
<keyword evidence="5 8" id="KW-0472">Membrane</keyword>
<name>A0AAU9VNP7_9CNID</name>
<evidence type="ECO:0000259" key="10">
    <source>
        <dbReference type="Pfam" id="PF20519"/>
    </source>
</evidence>
<dbReference type="Pfam" id="PF08016">
    <property type="entry name" value="PKD_channel"/>
    <property type="match status" value="1"/>
</dbReference>
<evidence type="ECO:0000256" key="3">
    <source>
        <dbReference type="ARBA" id="ARBA00022692"/>
    </source>
</evidence>
<comment type="subcellular location">
    <subcellularLocation>
        <location evidence="1">Membrane</location>
        <topology evidence="1">Multi-pass membrane protein</topology>
    </subcellularLocation>
</comment>
<feature type="transmembrane region" description="Helical" evidence="8">
    <location>
        <begin position="585"/>
        <end position="605"/>
    </location>
</feature>
<dbReference type="Proteomes" id="UP001159428">
    <property type="component" value="Unassembled WGS sequence"/>
</dbReference>
<evidence type="ECO:0000256" key="6">
    <source>
        <dbReference type="ARBA" id="ARBA00023180"/>
    </source>
</evidence>
<feature type="transmembrane region" description="Helical" evidence="8">
    <location>
        <begin position="66"/>
        <end position="86"/>
    </location>
</feature>
<feature type="transmembrane region" description="Helical" evidence="8">
    <location>
        <begin position="143"/>
        <end position="162"/>
    </location>
</feature>
<accession>A0AAU9VNP7</accession>
<feature type="transmembrane region" description="Helical" evidence="8">
    <location>
        <begin position="643"/>
        <end position="665"/>
    </location>
</feature>
<feature type="transmembrane region" description="Helical" evidence="8">
    <location>
        <begin position="452"/>
        <end position="472"/>
    </location>
</feature>
<dbReference type="GO" id="GO:0005509">
    <property type="term" value="F:calcium ion binding"/>
    <property type="evidence" value="ECO:0007669"/>
    <property type="project" value="InterPro"/>
</dbReference>
<gene>
    <name evidence="11" type="ORF">PMEA_00000375</name>
</gene>
<keyword evidence="12" id="KW-1185">Reference proteome</keyword>
<evidence type="ECO:0000256" key="2">
    <source>
        <dbReference type="ARBA" id="ARBA00007200"/>
    </source>
</evidence>
<reference evidence="11 12" key="1">
    <citation type="submission" date="2022-05" db="EMBL/GenBank/DDBJ databases">
        <authorList>
            <consortium name="Genoscope - CEA"/>
            <person name="William W."/>
        </authorList>
    </citation>
    <scope>NUCLEOTIDE SEQUENCE [LARGE SCALE GENOMIC DNA]</scope>
</reference>
<sequence>MFSDGHLWMSILTKTPGSCFSRFQRISSCLCLLYCTMDANAVFYYLGNEPSQKISLGPLRFSARQALTSLRSILLTLPTHIIITLFSKASASPQNRFWRCVLFLTWGLLGLVTATSAGLTVSYSLMWGSEKSQEWMSSVSVSIFQDIFVLQPLKCFFLAVLASMLSNCRVRKVFCSKQSPVESADDNRSSASAKPNELSASRKKGVAMARRRLIIRQTLFYIFFLVVVGVLTYGNRDFSRYLFVKTLEDHTESFEELKDETSFWNWINESLITYLYSTNQESSELASTVIGMVRMRQLRVKKVQCLSDKVTQWWQQPCLESYSRKNEYREPLRSKKGTSSLRFNQCPIPWLHKTASELDSSSKWGRHAWYGGGGYLAELGYEEETARAITNLLQSETWVDRQTSAIVLEFLLLNPGTNILAVSSFFVEFLQTGQATVKRSIDTISLYTTESFLQIFQGICFVFFISMVIFKIGETIAHVVKGRCRYFCSFRCLLDFGHLATSILLLASSFMKSYLTKMSVLRLDENIFAHINFETPLVWVEVENSLLAFLTFVTTFKLLQLTYFNFYTRLFSNALRIWMHDLPSFCMVLSIIFLAFLHTGILVFGPSIGRYASFWRAFAFQLEITLGKVKARPIKELAEGIPIFGHLFAVSLLFSITIVLMNFFVSTLNDSLAEAKTAEIDRETEQAVTAGQPVNTICLKTKTFFDEISEQLKTIDTLQLPILRLKVDKVSRRIDDAISNDVDIRE</sequence>